<keyword evidence="9" id="KW-0413">Isomerase</keyword>
<keyword evidence="15" id="KW-1185">Reference proteome</keyword>
<dbReference type="PANTHER" id="PTHR30153:SF2">
    <property type="entry name" value="REPLICATIVE DNA HELICASE"/>
    <property type="match status" value="1"/>
</dbReference>
<dbReference type="GO" id="GO:0004386">
    <property type="term" value="F:helicase activity"/>
    <property type="evidence" value="ECO:0007669"/>
    <property type="project" value="UniProtKB-KW"/>
</dbReference>
<dbReference type="InterPro" id="IPR003593">
    <property type="entry name" value="AAA+_ATPase"/>
</dbReference>
<evidence type="ECO:0000256" key="11">
    <source>
        <dbReference type="NCBIfam" id="TIGR00665"/>
    </source>
</evidence>
<evidence type="ECO:0000256" key="6">
    <source>
        <dbReference type="ARBA" id="ARBA00022806"/>
    </source>
</evidence>
<dbReference type="Proteomes" id="UP001157167">
    <property type="component" value="Unassembled WGS sequence"/>
</dbReference>
<dbReference type="PROSITE" id="PS51199">
    <property type="entry name" value="SF4_HELICASE"/>
    <property type="match status" value="1"/>
</dbReference>
<keyword evidence="8 12" id="KW-0238">DNA-binding</keyword>
<evidence type="ECO:0000256" key="2">
    <source>
        <dbReference type="ARBA" id="ARBA00022515"/>
    </source>
</evidence>
<sequence length="467" mass="51331">MRKSQNHSDDPVMSNLRLPPHSLEAEQSLLGGLLIDNTVWDRVGDVVNEADFYRDDHRRIFRQIARLIELGKPADVVTVFEALEKNGEAEHVGGLSYLGEIANSTPSAANVRRYGEIIRERAILRKLVSVGDDIAASALTPSGKDAKTLLDEAEAKVFEIAEAGARTVSGFVPIQPILGQVVDRIQELYDRDSPAGITGVATGLADLDDKTSGLQPSDMIVLAARPGMGKTSLALNIAEHVAIEGGLPVAVFSMEMPGTQLATRFLSSVGRIDQHKIRSGKLNDEEWQRLTYALGKLHEAPIFIDETPGLNPTDLRARCRRLHRQCGRLGLIVIDYLQLMTSLKESDNRSAELSEISRSVKSLAKELHVPIIALSQLNRSLEQRPNKRPVASDLRESGAIEQDADIIMFIYRDEIYNPDSPDKGMAELIISKHRNGSTGTIPMTFIGEFTRFENFAGMRMAGGGDDY</sequence>
<reference evidence="15" key="1">
    <citation type="journal article" date="2019" name="Int. J. Syst. Evol. Microbiol.">
        <title>The Global Catalogue of Microorganisms (GCM) 10K type strain sequencing project: providing services to taxonomists for standard genome sequencing and annotation.</title>
        <authorList>
            <consortium name="The Broad Institute Genomics Platform"/>
            <consortium name="The Broad Institute Genome Sequencing Center for Infectious Disease"/>
            <person name="Wu L."/>
            <person name="Ma J."/>
        </authorList>
    </citation>
    <scope>NUCLEOTIDE SEQUENCE [LARGE SCALE GENOMIC DNA]</scope>
    <source>
        <strain evidence="15">NBRC 102407</strain>
    </source>
</reference>
<comment type="catalytic activity">
    <reaction evidence="10 12">
        <text>ATP + H2O = ADP + phosphate + H(+)</text>
        <dbReference type="Rhea" id="RHEA:13065"/>
        <dbReference type="ChEBI" id="CHEBI:15377"/>
        <dbReference type="ChEBI" id="CHEBI:15378"/>
        <dbReference type="ChEBI" id="CHEBI:30616"/>
        <dbReference type="ChEBI" id="CHEBI:43474"/>
        <dbReference type="ChEBI" id="CHEBI:456216"/>
        <dbReference type="EC" id="5.6.2.3"/>
    </reaction>
</comment>
<keyword evidence="2 12" id="KW-0639">Primosome</keyword>
<comment type="caution">
    <text evidence="14">The sequence shown here is derived from an EMBL/GenBank/DDBJ whole genome shotgun (WGS) entry which is preliminary data.</text>
</comment>
<evidence type="ECO:0000256" key="4">
    <source>
        <dbReference type="ARBA" id="ARBA00022741"/>
    </source>
</evidence>
<comment type="similarity">
    <text evidence="1 12">Belongs to the helicase family. DnaB subfamily.</text>
</comment>
<evidence type="ECO:0000313" key="15">
    <source>
        <dbReference type="Proteomes" id="UP001157167"/>
    </source>
</evidence>
<accession>A0ABQ6FG91</accession>
<keyword evidence="7 12" id="KW-0067">ATP-binding</keyword>
<dbReference type="EC" id="5.6.2.3" evidence="11 12"/>
<protein>
    <recommendedName>
        <fullName evidence="11 12">Replicative DNA helicase</fullName>
        <ecNumber evidence="11 12">5.6.2.3</ecNumber>
    </recommendedName>
</protein>
<dbReference type="Pfam" id="PF03796">
    <property type="entry name" value="DnaB_C"/>
    <property type="match status" value="1"/>
</dbReference>
<name>A0ABQ6FG91_9RHOO</name>
<dbReference type="SUPFAM" id="SSF52540">
    <property type="entry name" value="P-loop containing nucleoside triphosphate hydrolases"/>
    <property type="match status" value="1"/>
</dbReference>
<evidence type="ECO:0000256" key="8">
    <source>
        <dbReference type="ARBA" id="ARBA00023125"/>
    </source>
</evidence>
<evidence type="ECO:0000256" key="10">
    <source>
        <dbReference type="ARBA" id="ARBA00048954"/>
    </source>
</evidence>
<dbReference type="InterPro" id="IPR007692">
    <property type="entry name" value="DNA_helicase_DnaB"/>
</dbReference>
<evidence type="ECO:0000256" key="1">
    <source>
        <dbReference type="ARBA" id="ARBA00008428"/>
    </source>
</evidence>
<dbReference type="NCBIfam" id="NF004384">
    <property type="entry name" value="PRK05748.1"/>
    <property type="match status" value="1"/>
</dbReference>
<keyword evidence="5 12" id="KW-0378">Hydrolase</keyword>
<evidence type="ECO:0000256" key="5">
    <source>
        <dbReference type="ARBA" id="ARBA00022801"/>
    </source>
</evidence>
<evidence type="ECO:0000256" key="9">
    <source>
        <dbReference type="ARBA" id="ARBA00023235"/>
    </source>
</evidence>
<evidence type="ECO:0000313" key="14">
    <source>
        <dbReference type="EMBL" id="GLT24324.1"/>
    </source>
</evidence>
<evidence type="ECO:0000256" key="3">
    <source>
        <dbReference type="ARBA" id="ARBA00022705"/>
    </source>
</evidence>
<keyword evidence="6 12" id="KW-0347">Helicase</keyword>
<dbReference type="InterPro" id="IPR016136">
    <property type="entry name" value="DNA_helicase_N/primase_C"/>
</dbReference>
<dbReference type="InterPro" id="IPR027417">
    <property type="entry name" value="P-loop_NTPase"/>
</dbReference>
<dbReference type="PANTHER" id="PTHR30153">
    <property type="entry name" value="REPLICATIVE DNA HELICASE DNAB"/>
    <property type="match status" value="1"/>
</dbReference>
<dbReference type="InterPro" id="IPR007694">
    <property type="entry name" value="DNA_helicase_DnaB-like_C"/>
</dbReference>
<organism evidence="14 15">
    <name type="scientific">Zoogloea oryzae</name>
    <dbReference type="NCBI Taxonomy" id="310767"/>
    <lineage>
        <taxon>Bacteria</taxon>
        <taxon>Pseudomonadati</taxon>
        <taxon>Pseudomonadota</taxon>
        <taxon>Betaproteobacteria</taxon>
        <taxon>Rhodocyclales</taxon>
        <taxon>Zoogloeaceae</taxon>
        <taxon>Zoogloea</taxon>
    </lineage>
</organism>
<keyword evidence="4 12" id="KW-0547">Nucleotide-binding</keyword>
<gene>
    <name evidence="14" type="primary">dnaB</name>
    <name evidence="14" type="ORF">GCM10007933_38020</name>
</gene>
<dbReference type="NCBIfam" id="TIGR00665">
    <property type="entry name" value="DnaB"/>
    <property type="match status" value="1"/>
</dbReference>
<dbReference type="SMART" id="SM00382">
    <property type="entry name" value="AAA"/>
    <property type="match status" value="1"/>
</dbReference>
<dbReference type="CDD" id="cd00984">
    <property type="entry name" value="DnaB_C"/>
    <property type="match status" value="1"/>
</dbReference>
<dbReference type="Gene3D" id="3.40.50.300">
    <property type="entry name" value="P-loop containing nucleotide triphosphate hydrolases"/>
    <property type="match status" value="1"/>
</dbReference>
<evidence type="ECO:0000256" key="12">
    <source>
        <dbReference type="RuleBase" id="RU362085"/>
    </source>
</evidence>
<dbReference type="Gene3D" id="1.10.860.10">
    <property type="entry name" value="DNAb Helicase, Chain A"/>
    <property type="match status" value="1"/>
</dbReference>
<dbReference type="InterPro" id="IPR007693">
    <property type="entry name" value="DNA_helicase_DnaB-like_N"/>
</dbReference>
<dbReference type="Pfam" id="PF00772">
    <property type="entry name" value="DnaB"/>
    <property type="match status" value="1"/>
</dbReference>
<dbReference type="EMBL" id="BSPX01000085">
    <property type="protein sequence ID" value="GLT24324.1"/>
    <property type="molecule type" value="Genomic_DNA"/>
</dbReference>
<evidence type="ECO:0000259" key="13">
    <source>
        <dbReference type="PROSITE" id="PS51199"/>
    </source>
</evidence>
<evidence type="ECO:0000256" key="7">
    <source>
        <dbReference type="ARBA" id="ARBA00022840"/>
    </source>
</evidence>
<comment type="function">
    <text evidence="12">The main replicative DNA helicase, it participates in initiation and elongation during chromosome replication. Travels ahead of the DNA replisome, separating dsDNA into templates for DNA synthesis. A processive ATP-dependent 5'-3' DNA helicase it has DNA-dependent ATPase activity.</text>
</comment>
<dbReference type="SUPFAM" id="SSF48024">
    <property type="entry name" value="N-terminal domain of DnaB helicase"/>
    <property type="match status" value="1"/>
</dbReference>
<feature type="domain" description="SF4 helicase" evidence="13">
    <location>
        <begin position="193"/>
        <end position="459"/>
    </location>
</feature>
<dbReference type="InterPro" id="IPR036185">
    <property type="entry name" value="DNA_heli_DnaB-like_N_sf"/>
</dbReference>
<keyword evidence="3 12" id="KW-0235">DNA replication</keyword>
<proteinExistence type="inferred from homology"/>